<dbReference type="GO" id="GO:0005524">
    <property type="term" value="F:ATP binding"/>
    <property type="evidence" value="ECO:0007669"/>
    <property type="project" value="UniProtKB-UniRule"/>
</dbReference>
<dbReference type="NCBIfam" id="TIGR00456">
    <property type="entry name" value="argS"/>
    <property type="match status" value="1"/>
</dbReference>
<name>A0A1F7Z3N5_9BACT</name>
<proteinExistence type="inferred from homology"/>
<feature type="domain" description="Arginyl tRNA synthetase N-terminal" evidence="11">
    <location>
        <begin position="2"/>
        <end position="102"/>
    </location>
</feature>
<dbReference type="InterPro" id="IPR009080">
    <property type="entry name" value="tRNAsynth_Ia_anticodon-bd"/>
</dbReference>
<dbReference type="EC" id="6.1.1.19" evidence="8"/>
<keyword evidence="8" id="KW-0963">Cytoplasm</keyword>
<dbReference type="PANTHER" id="PTHR11956">
    <property type="entry name" value="ARGINYL-TRNA SYNTHETASE"/>
    <property type="match status" value="1"/>
</dbReference>
<evidence type="ECO:0000313" key="12">
    <source>
        <dbReference type="EMBL" id="OGM34117.1"/>
    </source>
</evidence>
<comment type="similarity">
    <text evidence="1 8 9">Belongs to the class-I aminoacyl-tRNA synthetase family.</text>
</comment>
<sequence>MIKDGIIKALEKVMGIKEQEIHLETPENEEFGDYSSNIALQLFAEIKNEKSKVKITNQNLKDSKSPRNLAQKLTEELKKDKGLSEIVEQIEVAGPGFINFRLAGTVLVSMLKEVIERADKFGESEILKGSKIVVEFAHPNTHKQFHIGHLRNICTGEAICRILAANGTKVVRVNYQGDVGLHIAKAIYGIQKIGFEDPGDVKGRMAYLGKAYVEGSQDYEEDEDAKEKIANINKKLYEKSDPELLELYEATRKWSLDYFETIYKRVYVKFDRLYFESEVFKLGKERVLEGLEKGIFERSEGAVIFPGKKFGLHDRVFITSEDVPTYEAKDMGLAELQFAEYNPDFVLHVVGPEQTEYFRVVFKALEALKPEIKNKEIHIVYGWVRLKEGKMASRTGNVVLGEWLLDEVKEEIIKTYKSEENVAEKVAIAAVKYSFLKVGLSQEIAFDIKESISLEGNSGPYLQYTVARTNSVLRKVKYNSYSRSQENAAFQGGDELSSDMSSSFRGNPALLARGGRHKNYNNYKDLKPEELSLLRTFIHYPEVVEEATKNYAPNLLCNYLYDVAQKFNLFYQKHGILKDESVRVEEQESVRDFRLALTAATGQILKNGLYLLGIQAPKSM</sequence>
<dbReference type="Pfam" id="PF00750">
    <property type="entry name" value="tRNA-synt_1d"/>
    <property type="match status" value="1"/>
</dbReference>
<dbReference type="Gene3D" id="3.40.50.620">
    <property type="entry name" value="HUPs"/>
    <property type="match status" value="1"/>
</dbReference>
<dbReference type="AlphaFoldDB" id="A0A1F7Z3N5"/>
<gene>
    <name evidence="8" type="primary">argS</name>
    <name evidence="12" type="ORF">A3D01_00090</name>
</gene>
<dbReference type="Proteomes" id="UP000177169">
    <property type="component" value="Unassembled WGS sequence"/>
</dbReference>
<comment type="subunit">
    <text evidence="8">Monomer.</text>
</comment>
<dbReference type="SUPFAM" id="SSF52374">
    <property type="entry name" value="Nucleotidylyl transferase"/>
    <property type="match status" value="1"/>
</dbReference>
<keyword evidence="4 8" id="KW-0067">ATP-binding</keyword>
<evidence type="ECO:0000256" key="1">
    <source>
        <dbReference type="ARBA" id="ARBA00005594"/>
    </source>
</evidence>
<dbReference type="InterPro" id="IPR035684">
    <property type="entry name" value="ArgRS_core"/>
</dbReference>
<protein>
    <recommendedName>
        <fullName evidence="8">Arginine--tRNA ligase</fullName>
        <ecNumber evidence="8">6.1.1.19</ecNumber>
    </recommendedName>
    <alternativeName>
        <fullName evidence="8">Arginyl-tRNA synthetase</fullName>
        <shortName evidence="8">ArgRS</shortName>
    </alternativeName>
</protein>
<dbReference type="InterPro" id="IPR014729">
    <property type="entry name" value="Rossmann-like_a/b/a_fold"/>
</dbReference>
<feature type="domain" description="DALR anticodon binding" evidence="10">
    <location>
        <begin position="462"/>
        <end position="620"/>
    </location>
</feature>
<evidence type="ECO:0000313" key="13">
    <source>
        <dbReference type="Proteomes" id="UP000177169"/>
    </source>
</evidence>
<dbReference type="SUPFAM" id="SSF47323">
    <property type="entry name" value="Anticodon-binding domain of a subclass of class I aminoacyl-tRNA synthetases"/>
    <property type="match status" value="1"/>
</dbReference>
<reference evidence="12 13" key="1">
    <citation type="journal article" date="2016" name="Nat. Commun.">
        <title>Thousands of microbial genomes shed light on interconnected biogeochemical processes in an aquifer system.</title>
        <authorList>
            <person name="Anantharaman K."/>
            <person name="Brown C.T."/>
            <person name="Hug L.A."/>
            <person name="Sharon I."/>
            <person name="Castelle C.J."/>
            <person name="Probst A.J."/>
            <person name="Thomas B.C."/>
            <person name="Singh A."/>
            <person name="Wilkins M.J."/>
            <person name="Karaoz U."/>
            <person name="Brodie E.L."/>
            <person name="Williams K.H."/>
            <person name="Hubbard S.S."/>
            <person name="Banfield J.F."/>
        </authorList>
    </citation>
    <scope>NUCLEOTIDE SEQUENCE [LARGE SCALE GENOMIC DNA]</scope>
</reference>
<evidence type="ECO:0000256" key="2">
    <source>
        <dbReference type="ARBA" id="ARBA00022598"/>
    </source>
</evidence>
<dbReference type="Pfam" id="PF05746">
    <property type="entry name" value="DALR_1"/>
    <property type="match status" value="1"/>
</dbReference>
<dbReference type="PANTHER" id="PTHR11956:SF5">
    <property type="entry name" value="ARGININE--TRNA LIGASE, CYTOPLASMIC"/>
    <property type="match status" value="1"/>
</dbReference>
<dbReference type="SMART" id="SM00836">
    <property type="entry name" value="DALR_1"/>
    <property type="match status" value="1"/>
</dbReference>
<keyword evidence="6 8" id="KW-0030">Aminoacyl-tRNA synthetase</keyword>
<accession>A0A1F7Z3N5</accession>
<evidence type="ECO:0000256" key="4">
    <source>
        <dbReference type="ARBA" id="ARBA00022840"/>
    </source>
</evidence>
<evidence type="ECO:0000259" key="11">
    <source>
        <dbReference type="SMART" id="SM01016"/>
    </source>
</evidence>
<evidence type="ECO:0000256" key="5">
    <source>
        <dbReference type="ARBA" id="ARBA00022917"/>
    </source>
</evidence>
<dbReference type="Pfam" id="PF03485">
    <property type="entry name" value="Arg_tRNA_synt_N"/>
    <property type="match status" value="1"/>
</dbReference>
<dbReference type="InterPro" id="IPR008909">
    <property type="entry name" value="DALR_anticod-bd"/>
</dbReference>
<feature type="short sequence motif" description="'HIGH' region" evidence="8">
    <location>
        <begin position="139"/>
        <end position="149"/>
    </location>
</feature>
<dbReference type="PRINTS" id="PR01038">
    <property type="entry name" value="TRNASYNTHARG"/>
</dbReference>
<keyword evidence="2 8" id="KW-0436">Ligase</keyword>
<dbReference type="SMART" id="SM01016">
    <property type="entry name" value="Arg_tRNA_synt_N"/>
    <property type="match status" value="1"/>
</dbReference>
<dbReference type="GO" id="GO:0004814">
    <property type="term" value="F:arginine-tRNA ligase activity"/>
    <property type="evidence" value="ECO:0007669"/>
    <property type="project" value="UniProtKB-UniRule"/>
</dbReference>
<dbReference type="InterPro" id="IPR036695">
    <property type="entry name" value="Arg-tRNA-synth_N_sf"/>
</dbReference>
<dbReference type="Gene3D" id="3.30.1360.70">
    <property type="entry name" value="Arginyl tRNA synthetase N-terminal domain"/>
    <property type="match status" value="1"/>
</dbReference>
<dbReference type="HAMAP" id="MF_00123">
    <property type="entry name" value="Arg_tRNA_synth"/>
    <property type="match status" value="1"/>
</dbReference>
<organism evidence="12 13">
    <name type="scientific">Candidatus Woesebacteria bacterium RIFCSPHIGHO2_02_FULL_39_13</name>
    <dbReference type="NCBI Taxonomy" id="1802505"/>
    <lineage>
        <taxon>Bacteria</taxon>
        <taxon>Candidatus Woeseibacteriota</taxon>
    </lineage>
</organism>
<comment type="subcellular location">
    <subcellularLocation>
        <location evidence="8">Cytoplasm</location>
    </subcellularLocation>
</comment>
<dbReference type="SUPFAM" id="SSF55190">
    <property type="entry name" value="Arginyl-tRNA synthetase (ArgRS), N-terminal 'additional' domain"/>
    <property type="match status" value="1"/>
</dbReference>
<keyword evidence="5 8" id="KW-0648">Protein biosynthesis</keyword>
<dbReference type="InterPro" id="IPR005148">
    <property type="entry name" value="Arg-tRNA-synth_N"/>
</dbReference>
<evidence type="ECO:0000256" key="3">
    <source>
        <dbReference type="ARBA" id="ARBA00022741"/>
    </source>
</evidence>
<dbReference type="Gene3D" id="1.10.730.10">
    <property type="entry name" value="Isoleucyl-tRNA Synthetase, Domain 1"/>
    <property type="match status" value="1"/>
</dbReference>
<evidence type="ECO:0000256" key="9">
    <source>
        <dbReference type="RuleBase" id="RU363038"/>
    </source>
</evidence>
<dbReference type="GO" id="GO:0005737">
    <property type="term" value="C:cytoplasm"/>
    <property type="evidence" value="ECO:0007669"/>
    <property type="project" value="UniProtKB-SubCell"/>
</dbReference>
<evidence type="ECO:0000256" key="7">
    <source>
        <dbReference type="ARBA" id="ARBA00049339"/>
    </source>
</evidence>
<comment type="catalytic activity">
    <reaction evidence="7 8">
        <text>tRNA(Arg) + L-arginine + ATP = L-arginyl-tRNA(Arg) + AMP + diphosphate</text>
        <dbReference type="Rhea" id="RHEA:20301"/>
        <dbReference type="Rhea" id="RHEA-COMP:9658"/>
        <dbReference type="Rhea" id="RHEA-COMP:9673"/>
        <dbReference type="ChEBI" id="CHEBI:30616"/>
        <dbReference type="ChEBI" id="CHEBI:32682"/>
        <dbReference type="ChEBI" id="CHEBI:33019"/>
        <dbReference type="ChEBI" id="CHEBI:78442"/>
        <dbReference type="ChEBI" id="CHEBI:78513"/>
        <dbReference type="ChEBI" id="CHEBI:456215"/>
        <dbReference type="EC" id="6.1.1.19"/>
    </reaction>
</comment>
<evidence type="ECO:0000256" key="8">
    <source>
        <dbReference type="HAMAP-Rule" id="MF_00123"/>
    </source>
</evidence>
<dbReference type="InterPro" id="IPR001278">
    <property type="entry name" value="Arg-tRNA-ligase"/>
</dbReference>
<dbReference type="GO" id="GO:0006420">
    <property type="term" value="P:arginyl-tRNA aminoacylation"/>
    <property type="evidence" value="ECO:0007669"/>
    <property type="project" value="UniProtKB-UniRule"/>
</dbReference>
<comment type="caution">
    <text evidence="12">The sequence shown here is derived from an EMBL/GenBank/DDBJ whole genome shotgun (WGS) entry which is preliminary data.</text>
</comment>
<keyword evidence="3 8" id="KW-0547">Nucleotide-binding</keyword>
<dbReference type="STRING" id="1802505.A3D01_00090"/>
<evidence type="ECO:0000259" key="10">
    <source>
        <dbReference type="SMART" id="SM00836"/>
    </source>
</evidence>
<dbReference type="EMBL" id="MGGR01000009">
    <property type="protein sequence ID" value="OGM34117.1"/>
    <property type="molecule type" value="Genomic_DNA"/>
</dbReference>
<evidence type="ECO:0000256" key="6">
    <source>
        <dbReference type="ARBA" id="ARBA00023146"/>
    </source>
</evidence>